<dbReference type="EMBL" id="CAJRAU010000003">
    <property type="protein sequence ID" value="CAG5069894.1"/>
    <property type="molecule type" value="Genomic_DNA"/>
</dbReference>
<dbReference type="Gene3D" id="3.40.50.2000">
    <property type="entry name" value="Glycogen Phosphorylase B"/>
    <property type="match status" value="2"/>
</dbReference>
<organism evidence="3 4">
    <name type="scientific">Dyadobacter linearis</name>
    <dbReference type="NCBI Taxonomy" id="2823330"/>
    <lineage>
        <taxon>Bacteria</taxon>
        <taxon>Pseudomonadati</taxon>
        <taxon>Bacteroidota</taxon>
        <taxon>Cytophagia</taxon>
        <taxon>Cytophagales</taxon>
        <taxon>Spirosomataceae</taxon>
        <taxon>Dyadobacter</taxon>
    </lineage>
</organism>
<accession>A0ABN7R8X8</accession>
<name>A0ABN7R8X8_9BACT</name>
<keyword evidence="3" id="KW-0808">Transferase</keyword>
<evidence type="ECO:0000313" key="3">
    <source>
        <dbReference type="EMBL" id="CAG5069894.1"/>
    </source>
</evidence>
<evidence type="ECO:0000259" key="2">
    <source>
        <dbReference type="Pfam" id="PF13439"/>
    </source>
</evidence>
<proteinExistence type="predicted"/>
<dbReference type="InterPro" id="IPR028098">
    <property type="entry name" value="Glyco_trans_4-like_N"/>
</dbReference>
<dbReference type="RefSeq" id="WP_229254676.1">
    <property type="nucleotide sequence ID" value="NZ_CAJRAU010000003.1"/>
</dbReference>
<dbReference type="GO" id="GO:0102710">
    <property type="term" value="F:D-inositol-3-phosphate glycosyltransferase activity"/>
    <property type="evidence" value="ECO:0007669"/>
    <property type="project" value="UniProtKB-EC"/>
</dbReference>
<reference evidence="3 4" key="1">
    <citation type="submission" date="2021-04" db="EMBL/GenBank/DDBJ databases">
        <authorList>
            <person name="Rodrigo-Torres L."/>
            <person name="Arahal R. D."/>
            <person name="Lucena T."/>
        </authorList>
    </citation>
    <scope>NUCLEOTIDE SEQUENCE [LARGE SCALE GENOMIC DNA]</scope>
    <source>
        <strain evidence="3 4">CECT 9623</strain>
    </source>
</reference>
<dbReference type="Pfam" id="PF00534">
    <property type="entry name" value="Glycos_transf_1"/>
    <property type="match status" value="1"/>
</dbReference>
<evidence type="ECO:0000259" key="1">
    <source>
        <dbReference type="Pfam" id="PF00534"/>
    </source>
</evidence>
<dbReference type="Proteomes" id="UP000679725">
    <property type="component" value="Unassembled WGS sequence"/>
</dbReference>
<dbReference type="CDD" id="cd03801">
    <property type="entry name" value="GT4_PimA-like"/>
    <property type="match status" value="1"/>
</dbReference>
<feature type="domain" description="Glycosyl transferase family 1" evidence="1">
    <location>
        <begin position="206"/>
        <end position="362"/>
    </location>
</feature>
<sequence>MNKLQGEIKKPKVLSFSHYGQLYGANRSLLTLILASRERLDWLVICRQDGPFAEELRTNHINFRIVTYKVDVYNGPNRAPILRGLLKLSSNIATAQKLSSLIASEKIDIVHSNSSVILIGAMAAQFSKKKHLWHFREFVYEDYNSKYNLGKGFLRYWAKKAATIICISKSIQEVRIAQGGIRANNVLIYNGLVDAQIAILPRKASQGQTVFAIIGVINRAKDQLTAIKAINLLVKQGKKVILRIVGDINDPEYYEELTAYIQKENLHANIEFLGFVKEIGTVLADSHITLMCSRMEAFGRVTIESMMHGVPVIAFASAGSGEIIEDGKTGLLYEGQEEDLSDKVIQLLSDPALYEAISRNAIDHVLEHFTIKNYADKFVREVNIALNLS</sequence>
<dbReference type="PANTHER" id="PTHR12526">
    <property type="entry name" value="GLYCOSYLTRANSFERASE"/>
    <property type="match status" value="1"/>
</dbReference>
<keyword evidence="4" id="KW-1185">Reference proteome</keyword>
<feature type="domain" description="Glycosyltransferase subfamily 4-like N-terminal" evidence="2">
    <location>
        <begin position="24"/>
        <end position="192"/>
    </location>
</feature>
<keyword evidence="3" id="KW-0328">Glycosyltransferase</keyword>
<dbReference type="EC" id="2.4.1.250" evidence="3"/>
<gene>
    <name evidence="3" type="primary">mshA_6</name>
    <name evidence="3" type="ORF">DYBT9623_02631</name>
</gene>
<dbReference type="PANTHER" id="PTHR12526:SF627">
    <property type="entry name" value="D-RHAMNOSYLTRANSFERASE WBPZ"/>
    <property type="match status" value="1"/>
</dbReference>
<dbReference type="SUPFAM" id="SSF53756">
    <property type="entry name" value="UDP-Glycosyltransferase/glycogen phosphorylase"/>
    <property type="match status" value="1"/>
</dbReference>
<dbReference type="InterPro" id="IPR001296">
    <property type="entry name" value="Glyco_trans_1"/>
</dbReference>
<evidence type="ECO:0000313" key="4">
    <source>
        <dbReference type="Proteomes" id="UP000679725"/>
    </source>
</evidence>
<comment type="caution">
    <text evidence="3">The sequence shown here is derived from an EMBL/GenBank/DDBJ whole genome shotgun (WGS) entry which is preliminary data.</text>
</comment>
<protein>
    <submittedName>
        <fullName evidence="3">D-inositol-3-phosphate glycosyltransferase</fullName>
        <ecNumber evidence="3">2.4.1.250</ecNumber>
    </submittedName>
</protein>
<dbReference type="Pfam" id="PF13439">
    <property type="entry name" value="Glyco_transf_4"/>
    <property type="match status" value="1"/>
</dbReference>